<gene>
    <name evidence="2" type="ORF">OKJ48_20235</name>
</gene>
<feature type="region of interest" description="Disordered" evidence="1">
    <location>
        <begin position="102"/>
        <end position="182"/>
    </location>
</feature>
<protein>
    <recommendedName>
        <fullName evidence="4">Helix-turn-helix domain-containing protein</fullName>
    </recommendedName>
</protein>
<organism evidence="2 3">
    <name type="scientific">Streptomyces kunmingensis</name>
    <dbReference type="NCBI Taxonomy" id="68225"/>
    <lineage>
        <taxon>Bacteria</taxon>
        <taxon>Bacillati</taxon>
        <taxon>Actinomycetota</taxon>
        <taxon>Actinomycetes</taxon>
        <taxon>Kitasatosporales</taxon>
        <taxon>Streptomycetaceae</taxon>
        <taxon>Streptomyces</taxon>
    </lineage>
</organism>
<sequence length="315" mass="34517">MQIHRMPRHERDFTVIDNKALRDPRLSHTARGILVYVLSLPSGAPVNVRTLSDGFLQGRIAVAKAVKELREFGYWVTQTEREQDTRRIVSSVDVYEVPGAAPSPRTPVVSEPVPGRVGTGESGTFFPGGKMNSFKDGEKNPPCPPAPAAPPASAPAGAATAEAATDLRPPTHDPHADNPHVAEGARILRRLADVDSRLRLSERGVRELVPEVAVWLERGASAAEVVDAVTAGLPGKVYSAARLISDRLTRKRPERRRAWRRVYECPKCRDPLPWGQETGVCRSRECSPETRTQANPPVVWQPHPQLHPEAALQPA</sequence>
<feature type="compositionally biased region" description="Pro residues" evidence="1">
    <location>
        <begin position="141"/>
        <end position="153"/>
    </location>
</feature>
<evidence type="ECO:0000256" key="1">
    <source>
        <dbReference type="SAM" id="MobiDB-lite"/>
    </source>
</evidence>
<feature type="compositionally biased region" description="Low complexity" evidence="1">
    <location>
        <begin position="154"/>
        <end position="164"/>
    </location>
</feature>
<evidence type="ECO:0000313" key="2">
    <source>
        <dbReference type="EMBL" id="MEB3962564.1"/>
    </source>
</evidence>
<proteinExistence type="predicted"/>
<evidence type="ECO:0000313" key="3">
    <source>
        <dbReference type="Proteomes" id="UP001352223"/>
    </source>
</evidence>
<dbReference type="EMBL" id="JAOZYB010000157">
    <property type="protein sequence ID" value="MEB3962564.1"/>
    <property type="molecule type" value="Genomic_DNA"/>
</dbReference>
<evidence type="ECO:0008006" key="4">
    <source>
        <dbReference type="Google" id="ProtNLM"/>
    </source>
</evidence>
<keyword evidence="3" id="KW-1185">Reference proteome</keyword>
<accession>A0ABU6CCW5</accession>
<dbReference type="Proteomes" id="UP001352223">
    <property type="component" value="Unassembled WGS sequence"/>
</dbReference>
<feature type="region of interest" description="Disordered" evidence="1">
    <location>
        <begin position="285"/>
        <end position="315"/>
    </location>
</feature>
<name>A0ABU6CCW5_9ACTN</name>
<feature type="compositionally biased region" description="Basic and acidic residues" evidence="1">
    <location>
        <begin position="169"/>
        <end position="180"/>
    </location>
</feature>
<dbReference type="RefSeq" id="WP_324770107.1">
    <property type="nucleotide sequence ID" value="NZ_BAAATS010000030.1"/>
</dbReference>
<comment type="caution">
    <text evidence="2">The sequence shown here is derived from an EMBL/GenBank/DDBJ whole genome shotgun (WGS) entry which is preliminary data.</text>
</comment>
<reference evidence="2 3" key="1">
    <citation type="submission" date="2022-10" db="EMBL/GenBank/DDBJ databases">
        <authorList>
            <person name="Xie J."/>
            <person name="Shen N."/>
        </authorList>
    </citation>
    <scope>NUCLEOTIDE SEQUENCE [LARGE SCALE GENOMIC DNA]</scope>
    <source>
        <strain evidence="2 3">DSM 41681</strain>
    </source>
</reference>